<dbReference type="PANTHER" id="PTHR33495:SF2">
    <property type="entry name" value="ANTI-SIGMA FACTOR ANTAGONIST TM_1081-RELATED"/>
    <property type="match status" value="1"/>
</dbReference>
<dbReference type="PANTHER" id="PTHR33495">
    <property type="entry name" value="ANTI-SIGMA FACTOR ANTAGONIST TM_1081-RELATED-RELATED"/>
    <property type="match status" value="1"/>
</dbReference>
<sequence>MHENTLEPVTTVSWPPPPDDHGLLSAADGLLVAELRGDIDLATVPHLRFWLDSVAALRAPAYVVDLCAVTFIDSTGLSLLLRMRRRALEDGGGFAVVCSARTVRVLRAHGSLDVLDPAASVDEAVARLAGS</sequence>
<feature type="domain" description="STAS" evidence="3">
    <location>
        <begin position="20"/>
        <end position="128"/>
    </location>
</feature>
<gene>
    <name evidence="4" type="ORF">MQP27_22485</name>
</gene>
<dbReference type="Pfam" id="PF01740">
    <property type="entry name" value="STAS"/>
    <property type="match status" value="1"/>
</dbReference>
<dbReference type="InterPro" id="IPR002645">
    <property type="entry name" value="STAS_dom"/>
</dbReference>
<dbReference type="InterPro" id="IPR036513">
    <property type="entry name" value="STAS_dom_sf"/>
</dbReference>
<evidence type="ECO:0000256" key="1">
    <source>
        <dbReference type="ARBA" id="ARBA00009013"/>
    </source>
</evidence>
<dbReference type="Proteomes" id="UP001165269">
    <property type="component" value="Unassembled WGS sequence"/>
</dbReference>
<dbReference type="RefSeq" id="WP_242767098.1">
    <property type="nucleotide sequence ID" value="NZ_JALDAY010000006.1"/>
</dbReference>
<dbReference type="EMBL" id="JALDAY010000006">
    <property type="protein sequence ID" value="MCI3273863.1"/>
    <property type="molecule type" value="Genomic_DNA"/>
</dbReference>
<dbReference type="PROSITE" id="PS50801">
    <property type="entry name" value="STAS"/>
    <property type="match status" value="1"/>
</dbReference>
<dbReference type="CDD" id="cd07043">
    <property type="entry name" value="STAS_anti-anti-sigma_factors"/>
    <property type="match status" value="1"/>
</dbReference>
<dbReference type="NCBIfam" id="TIGR00377">
    <property type="entry name" value="ant_ant_sig"/>
    <property type="match status" value="1"/>
</dbReference>
<dbReference type="SUPFAM" id="SSF52091">
    <property type="entry name" value="SpoIIaa-like"/>
    <property type="match status" value="1"/>
</dbReference>
<organism evidence="4 5">
    <name type="scientific">Streptomyces cylindrosporus</name>
    <dbReference type="NCBI Taxonomy" id="2927583"/>
    <lineage>
        <taxon>Bacteria</taxon>
        <taxon>Bacillati</taxon>
        <taxon>Actinomycetota</taxon>
        <taxon>Actinomycetes</taxon>
        <taxon>Kitasatosporales</taxon>
        <taxon>Streptomycetaceae</taxon>
        <taxon>Streptomyces</taxon>
    </lineage>
</organism>
<comment type="similarity">
    <text evidence="1 2">Belongs to the anti-sigma-factor antagonist family.</text>
</comment>
<accession>A0ABS9Y9G3</accession>
<proteinExistence type="inferred from homology"/>
<dbReference type="Gene3D" id="3.30.750.24">
    <property type="entry name" value="STAS domain"/>
    <property type="match status" value="1"/>
</dbReference>
<evidence type="ECO:0000256" key="2">
    <source>
        <dbReference type="RuleBase" id="RU003749"/>
    </source>
</evidence>
<reference evidence="4" key="1">
    <citation type="submission" date="2022-03" db="EMBL/GenBank/DDBJ databases">
        <title>Streptomyces 7R015 and 7R016 isolated from Barleria lupulina in Thailand.</title>
        <authorList>
            <person name="Kanchanasin P."/>
            <person name="Phongsopitanun W."/>
            <person name="Tanasupawat S."/>
        </authorList>
    </citation>
    <scope>NUCLEOTIDE SEQUENCE</scope>
    <source>
        <strain evidence="4">7R015</strain>
    </source>
</reference>
<evidence type="ECO:0000313" key="5">
    <source>
        <dbReference type="Proteomes" id="UP001165269"/>
    </source>
</evidence>
<comment type="caution">
    <text evidence="4">The sequence shown here is derived from an EMBL/GenBank/DDBJ whole genome shotgun (WGS) entry which is preliminary data.</text>
</comment>
<name>A0ABS9Y9G3_9ACTN</name>
<evidence type="ECO:0000313" key="4">
    <source>
        <dbReference type="EMBL" id="MCI3273863.1"/>
    </source>
</evidence>
<keyword evidence="5" id="KW-1185">Reference proteome</keyword>
<evidence type="ECO:0000259" key="3">
    <source>
        <dbReference type="PROSITE" id="PS50801"/>
    </source>
</evidence>
<protein>
    <recommendedName>
        <fullName evidence="2">Anti-sigma factor antagonist</fullName>
    </recommendedName>
</protein>
<dbReference type="InterPro" id="IPR003658">
    <property type="entry name" value="Anti-sigma_ant"/>
</dbReference>